<dbReference type="STRING" id="1448320.A0A319DTW3"/>
<evidence type="ECO:0000256" key="8">
    <source>
        <dbReference type="PIRSR" id="PIRSR602403-1"/>
    </source>
</evidence>
<dbReference type="GO" id="GO:0005506">
    <property type="term" value="F:iron ion binding"/>
    <property type="evidence" value="ECO:0007669"/>
    <property type="project" value="InterPro"/>
</dbReference>
<sequence>MALSTLLLELYDSLRHIYALAALHPYIAIPVLAILTCLLHRAYSELQYARIQAHDDPKEPATLPYWIPFLGHVISYISNNGKLIGHARDHCRDSIYTIRLLHHKHYMITTPSIVQQIFKQRATTLSNKPLIHWIASNGFRDEGTTAKLPDLNAKITENLHILMTESAVLDASDRTAKAVGRSISSLTFFPTSPTNQTPWETGANLHLINNCKTIEADMFHLITRWAYTCSTPAMFGQSFLKKFPDVMNDLFVFDGQFPFLLAGVPALTKKISTAKAARDRCLDAMSEWFEALSAVEAGQKPLPGWGDMSDVSELVRIQHRTWRSGGRKAEKAAISSLLSFLWGLHANSNIISFWTILHIYESPTLLASIRAETSPYITLHPSGDYTIDHTSLARKCPLLKSTWYETMRWDLFGAEQKYILEDFSVTESPEDANMLRGPGSAPRSYTLKAGNVVSIHNGATQKDPRLWDNPEGFNPRRFIVPDPRDRTRERAEMFRQLYSFGGGYSMCKGRLFAEREVLTFVAAVVGLWDMQFLGSGGEEGRWGVRRQMDAGAPHPDGEVR</sequence>
<dbReference type="Pfam" id="PF00067">
    <property type="entry name" value="p450"/>
    <property type="match status" value="1"/>
</dbReference>
<dbReference type="InterPro" id="IPR001128">
    <property type="entry name" value="Cyt_P450"/>
</dbReference>
<proteinExistence type="inferred from homology"/>
<dbReference type="Gene3D" id="1.10.630.10">
    <property type="entry name" value="Cytochrome P450"/>
    <property type="match status" value="1"/>
</dbReference>
<comment type="cofactor">
    <cofactor evidence="1 8">
        <name>heme</name>
        <dbReference type="ChEBI" id="CHEBI:30413"/>
    </cofactor>
</comment>
<reference evidence="9 10" key="1">
    <citation type="submission" date="2018-02" db="EMBL/GenBank/DDBJ databases">
        <title>The genomes of Aspergillus section Nigri reveals drivers in fungal speciation.</title>
        <authorList>
            <consortium name="DOE Joint Genome Institute"/>
            <person name="Vesth T.C."/>
            <person name="Nybo J."/>
            <person name="Theobald S."/>
            <person name="Brandl J."/>
            <person name="Frisvad J.C."/>
            <person name="Nielsen K.F."/>
            <person name="Lyhne E.K."/>
            <person name="Kogle M.E."/>
            <person name="Kuo A."/>
            <person name="Riley R."/>
            <person name="Clum A."/>
            <person name="Nolan M."/>
            <person name="Lipzen A."/>
            <person name="Salamov A."/>
            <person name="Henrissat B."/>
            <person name="Wiebenga A."/>
            <person name="De vries R.P."/>
            <person name="Grigoriev I.V."/>
            <person name="Mortensen U.H."/>
            <person name="Andersen M.R."/>
            <person name="Baker S.E."/>
        </authorList>
    </citation>
    <scope>NUCLEOTIDE SEQUENCE [LARGE SCALE GENOMIC DNA]</scope>
    <source>
        <strain evidence="9 10">CBS 707.79</strain>
    </source>
</reference>
<evidence type="ECO:0000256" key="1">
    <source>
        <dbReference type="ARBA" id="ARBA00001971"/>
    </source>
</evidence>
<evidence type="ECO:0000313" key="9">
    <source>
        <dbReference type="EMBL" id="PYH94733.1"/>
    </source>
</evidence>
<dbReference type="PRINTS" id="PR00465">
    <property type="entry name" value="EP450IV"/>
</dbReference>
<dbReference type="PANTHER" id="PTHR24306">
    <property type="match status" value="1"/>
</dbReference>
<feature type="binding site" description="axial binding residue" evidence="8">
    <location>
        <position position="507"/>
    </location>
    <ligand>
        <name>heme</name>
        <dbReference type="ChEBI" id="CHEBI:30413"/>
    </ligand>
    <ligandPart>
        <name>Fe</name>
        <dbReference type="ChEBI" id="CHEBI:18248"/>
    </ligandPart>
</feature>
<evidence type="ECO:0000256" key="5">
    <source>
        <dbReference type="ARBA" id="ARBA00022723"/>
    </source>
</evidence>
<dbReference type="VEuPathDB" id="FungiDB:BO71DRAFT_440826"/>
<dbReference type="EMBL" id="KZ825866">
    <property type="protein sequence ID" value="PYH94733.1"/>
    <property type="molecule type" value="Genomic_DNA"/>
</dbReference>
<dbReference type="PANTHER" id="PTHR24306:SF7">
    <property type="entry name" value="AHBB"/>
    <property type="match status" value="1"/>
</dbReference>
<dbReference type="OrthoDB" id="4473293at2759"/>
<keyword evidence="8" id="KW-0349">Heme</keyword>
<keyword evidence="6" id="KW-0560">Oxidoreductase</keyword>
<evidence type="ECO:0000256" key="4">
    <source>
        <dbReference type="ARBA" id="ARBA00022516"/>
    </source>
</evidence>
<dbReference type="InterPro" id="IPR002403">
    <property type="entry name" value="Cyt_P450_E_grp-IV"/>
</dbReference>
<keyword evidence="5 8" id="KW-0479">Metal-binding</keyword>
<protein>
    <submittedName>
        <fullName evidence="9">Cytochrome P450</fullName>
    </submittedName>
</protein>
<evidence type="ECO:0000313" key="10">
    <source>
        <dbReference type="Proteomes" id="UP000247810"/>
    </source>
</evidence>
<keyword evidence="4" id="KW-0444">Lipid biosynthesis</keyword>
<comment type="subcellular location">
    <subcellularLocation>
        <location evidence="2">Endoplasmic reticulum membrane</location>
        <topology evidence="2">Single-pass membrane protein</topology>
    </subcellularLocation>
</comment>
<evidence type="ECO:0000256" key="6">
    <source>
        <dbReference type="ARBA" id="ARBA00023002"/>
    </source>
</evidence>
<dbReference type="GO" id="GO:0004497">
    <property type="term" value="F:monooxygenase activity"/>
    <property type="evidence" value="ECO:0007669"/>
    <property type="project" value="InterPro"/>
</dbReference>
<name>A0A319DTW3_9EURO</name>
<keyword evidence="4" id="KW-0443">Lipid metabolism</keyword>
<accession>A0A319DTW3</accession>
<dbReference type="GO" id="GO:0005789">
    <property type="term" value="C:endoplasmic reticulum membrane"/>
    <property type="evidence" value="ECO:0007669"/>
    <property type="project" value="UniProtKB-SubCell"/>
</dbReference>
<keyword evidence="10" id="KW-1185">Reference proteome</keyword>
<organism evidence="9 10">
    <name type="scientific">Aspergillus ellipticus CBS 707.79</name>
    <dbReference type="NCBI Taxonomy" id="1448320"/>
    <lineage>
        <taxon>Eukaryota</taxon>
        <taxon>Fungi</taxon>
        <taxon>Dikarya</taxon>
        <taxon>Ascomycota</taxon>
        <taxon>Pezizomycotina</taxon>
        <taxon>Eurotiomycetes</taxon>
        <taxon>Eurotiomycetidae</taxon>
        <taxon>Eurotiales</taxon>
        <taxon>Aspergillaceae</taxon>
        <taxon>Aspergillus</taxon>
        <taxon>Aspergillus subgen. Circumdati</taxon>
    </lineage>
</organism>
<evidence type="ECO:0000256" key="7">
    <source>
        <dbReference type="ARBA" id="ARBA00023004"/>
    </source>
</evidence>
<keyword evidence="7 8" id="KW-0408">Iron</keyword>
<dbReference type="CDD" id="cd11040">
    <property type="entry name" value="CYP7_CYP8-like"/>
    <property type="match status" value="1"/>
</dbReference>
<comment type="similarity">
    <text evidence="3">Belongs to the cytochrome P450 family.</text>
</comment>
<evidence type="ECO:0000256" key="2">
    <source>
        <dbReference type="ARBA" id="ARBA00004389"/>
    </source>
</evidence>
<gene>
    <name evidence="9" type="ORF">BO71DRAFT_440826</name>
</gene>
<dbReference type="AlphaFoldDB" id="A0A319DTW3"/>
<dbReference type="SUPFAM" id="SSF48264">
    <property type="entry name" value="Cytochrome P450"/>
    <property type="match status" value="1"/>
</dbReference>
<dbReference type="Proteomes" id="UP000247810">
    <property type="component" value="Unassembled WGS sequence"/>
</dbReference>
<dbReference type="GO" id="GO:0016705">
    <property type="term" value="F:oxidoreductase activity, acting on paired donors, with incorporation or reduction of molecular oxygen"/>
    <property type="evidence" value="ECO:0007669"/>
    <property type="project" value="InterPro"/>
</dbReference>
<dbReference type="InterPro" id="IPR036396">
    <property type="entry name" value="Cyt_P450_sf"/>
</dbReference>
<evidence type="ECO:0000256" key="3">
    <source>
        <dbReference type="ARBA" id="ARBA00010617"/>
    </source>
</evidence>
<dbReference type="GO" id="GO:0020037">
    <property type="term" value="F:heme binding"/>
    <property type="evidence" value="ECO:0007669"/>
    <property type="project" value="InterPro"/>
</dbReference>